<accession>K1T4X7</accession>
<reference evidence="6" key="1">
    <citation type="journal article" date="2013" name="Environ. Microbiol.">
        <title>Microbiota from the distal guts of lean and obese adolescents exhibit partial functional redundancy besides clear differences in community structure.</title>
        <authorList>
            <person name="Ferrer M."/>
            <person name="Ruiz A."/>
            <person name="Lanza F."/>
            <person name="Haange S.B."/>
            <person name="Oberbach A."/>
            <person name="Till H."/>
            <person name="Bargiela R."/>
            <person name="Campoy C."/>
            <person name="Segura M.T."/>
            <person name="Richter M."/>
            <person name="von Bergen M."/>
            <person name="Seifert J."/>
            <person name="Suarez A."/>
        </authorList>
    </citation>
    <scope>NUCLEOTIDE SEQUENCE</scope>
</reference>
<dbReference type="PANTHER" id="PTHR37307">
    <property type="entry name" value="CELL DIVISION PROTEIN WHIA-RELATED"/>
    <property type="match status" value="1"/>
</dbReference>
<evidence type="ECO:0000256" key="3">
    <source>
        <dbReference type="ARBA" id="ARBA00023306"/>
    </source>
</evidence>
<dbReference type="InterPro" id="IPR023054">
    <property type="entry name" value="Sporulation_regulator_WhiA_C"/>
</dbReference>
<dbReference type="Pfam" id="PF14527">
    <property type="entry name" value="LAGLIDADG_WhiA"/>
    <property type="match status" value="1"/>
</dbReference>
<keyword evidence="1" id="KW-0132">Cell division</keyword>
<dbReference type="EMBL" id="AJWY01008397">
    <property type="protein sequence ID" value="EKC61320.1"/>
    <property type="molecule type" value="Genomic_DNA"/>
</dbReference>
<keyword evidence="3" id="KW-0131">Cell cycle</keyword>
<evidence type="ECO:0000256" key="2">
    <source>
        <dbReference type="ARBA" id="ARBA00023125"/>
    </source>
</evidence>
<dbReference type="AlphaFoldDB" id="K1T4X7"/>
<dbReference type="GO" id="GO:0043937">
    <property type="term" value="P:regulation of sporulation"/>
    <property type="evidence" value="ECO:0007669"/>
    <property type="project" value="InterPro"/>
</dbReference>
<evidence type="ECO:0000256" key="1">
    <source>
        <dbReference type="ARBA" id="ARBA00022618"/>
    </source>
</evidence>
<organism evidence="6">
    <name type="scientific">human gut metagenome</name>
    <dbReference type="NCBI Taxonomy" id="408170"/>
    <lineage>
        <taxon>unclassified sequences</taxon>
        <taxon>metagenomes</taxon>
        <taxon>organismal metagenomes</taxon>
    </lineage>
</organism>
<dbReference type="GO" id="GO:0003677">
    <property type="term" value="F:DNA binding"/>
    <property type="evidence" value="ECO:0007669"/>
    <property type="project" value="UniProtKB-KW"/>
</dbReference>
<keyword evidence="2" id="KW-0238">DNA-binding</keyword>
<gene>
    <name evidence="6" type="ORF">LEA_12408</name>
</gene>
<dbReference type="Gene3D" id="3.10.28.10">
    <property type="entry name" value="Homing endonucleases"/>
    <property type="match status" value="1"/>
</dbReference>
<feature type="non-terminal residue" evidence="6">
    <location>
        <position position="1"/>
    </location>
</feature>
<feature type="domain" description="WhiA LAGLIDADG-like" evidence="5">
    <location>
        <begin position="5"/>
        <end position="47"/>
    </location>
</feature>
<dbReference type="InterPro" id="IPR003802">
    <property type="entry name" value="Sporulation_regulator_WhiA"/>
</dbReference>
<evidence type="ECO:0000259" key="4">
    <source>
        <dbReference type="Pfam" id="PF02650"/>
    </source>
</evidence>
<feature type="domain" description="Sporulation regulator WhiA C-terminal" evidence="4">
    <location>
        <begin position="50"/>
        <end position="131"/>
    </location>
</feature>
<proteinExistence type="predicted"/>
<dbReference type="InterPro" id="IPR027434">
    <property type="entry name" value="Homing_endonucl"/>
</dbReference>
<dbReference type="PANTHER" id="PTHR37307:SF1">
    <property type="entry name" value="CELL DIVISION PROTEIN WHIA-RELATED"/>
    <property type="match status" value="1"/>
</dbReference>
<sequence length="136" mass="15021">AARSIDRGANTVLYFKKSEAIEDFLTKIGAPCAAMDIMSAKVEKSMNNSINRKVNCDTANADKVVAAAQEQIDAIRRIERDYGLDVLPEKLQSAALLRIANPEASLADLATLSYPPVTKSCLNYRLKKLMEFHMDD</sequence>
<name>K1T4X7_9ZZZZ</name>
<evidence type="ECO:0000259" key="5">
    <source>
        <dbReference type="Pfam" id="PF14527"/>
    </source>
</evidence>
<dbReference type="NCBIfam" id="TIGR00647">
    <property type="entry name" value="DNA_bind_WhiA"/>
    <property type="match status" value="1"/>
</dbReference>
<dbReference type="InterPro" id="IPR039518">
    <property type="entry name" value="WhiA_LAGLIDADG_dom"/>
</dbReference>
<comment type="caution">
    <text evidence="6">The sequence shown here is derived from an EMBL/GenBank/DDBJ whole genome shotgun (WGS) entry which is preliminary data.</text>
</comment>
<evidence type="ECO:0000313" key="6">
    <source>
        <dbReference type="EMBL" id="EKC61320.1"/>
    </source>
</evidence>
<dbReference type="Pfam" id="PF02650">
    <property type="entry name" value="HTH_WhiA"/>
    <property type="match status" value="1"/>
</dbReference>
<dbReference type="GO" id="GO:0051301">
    <property type="term" value="P:cell division"/>
    <property type="evidence" value="ECO:0007669"/>
    <property type="project" value="UniProtKB-KW"/>
</dbReference>
<protein>
    <submittedName>
        <fullName evidence="6">Sporulation regulator WhiA</fullName>
    </submittedName>
</protein>